<comment type="caution">
    <text evidence="2">The sequence shown here is derived from an EMBL/GenBank/DDBJ whole genome shotgun (WGS) entry which is preliminary data.</text>
</comment>
<name>A0A3S5BLR0_9PLAT</name>
<organism evidence="2 3">
    <name type="scientific">Protopolystoma xenopodis</name>
    <dbReference type="NCBI Taxonomy" id="117903"/>
    <lineage>
        <taxon>Eukaryota</taxon>
        <taxon>Metazoa</taxon>
        <taxon>Spiralia</taxon>
        <taxon>Lophotrochozoa</taxon>
        <taxon>Platyhelminthes</taxon>
        <taxon>Monogenea</taxon>
        <taxon>Polyopisthocotylea</taxon>
        <taxon>Polystomatidea</taxon>
        <taxon>Polystomatidae</taxon>
        <taxon>Protopolystoma</taxon>
    </lineage>
</organism>
<evidence type="ECO:0000313" key="2">
    <source>
        <dbReference type="EMBL" id="VEL08358.1"/>
    </source>
</evidence>
<proteinExistence type="predicted"/>
<evidence type="ECO:0000313" key="3">
    <source>
        <dbReference type="Proteomes" id="UP000784294"/>
    </source>
</evidence>
<dbReference type="Proteomes" id="UP000784294">
    <property type="component" value="Unassembled WGS sequence"/>
</dbReference>
<dbReference type="AlphaFoldDB" id="A0A3S5BLR0"/>
<feature type="region of interest" description="Disordered" evidence="1">
    <location>
        <begin position="278"/>
        <end position="310"/>
    </location>
</feature>
<reference evidence="2" key="1">
    <citation type="submission" date="2018-11" db="EMBL/GenBank/DDBJ databases">
        <authorList>
            <consortium name="Pathogen Informatics"/>
        </authorList>
    </citation>
    <scope>NUCLEOTIDE SEQUENCE</scope>
</reference>
<keyword evidence="3" id="KW-1185">Reference proteome</keyword>
<gene>
    <name evidence="2" type="ORF">PXEA_LOCUS1798</name>
</gene>
<dbReference type="EMBL" id="CAAALY010003743">
    <property type="protein sequence ID" value="VEL08358.1"/>
    <property type="molecule type" value="Genomic_DNA"/>
</dbReference>
<accession>A0A3S5BLR0</accession>
<evidence type="ECO:0000256" key="1">
    <source>
        <dbReference type="SAM" id="MobiDB-lite"/>
    </source>
</evidence>
<protein>
    <submittedName>
        <fullName evidence="2">Uncharacterized protein</fullName>
    </submittedName>
</protein>
<sequence>MNRKAHKMYGADDIFVCPASKVITTSPPCTSTMTCSLSITPIIGYSGPSSSTSGPGLGAIPSATSRPTSQFCPGHNCRHNSILHQQYHQLTQLPHPLGAVNSGTNASVGNVVSCSGTGGTIGTISSENSAQRQLGHALHHHLQHTRPLSHAHMPCHSGHQLVGALCQQTSLGQVPTLGQTLPSCITYTSSSVGINSPTTTCTCAINASVPSFSISSTPLASVIPPMLRKLSSPDHPSTLCCATTNTGISINATSNCLKFANKNSHLSLTSVSEPISSTHVSGAVSKPSEANVSQPRPKNGANECSMPESPTSFTLTTASIISPSLVFSQSPSLTLPLSDPFSSNRNIYSDVPECPEYAFAAPSVSQLLNTHPFCIYENLVLLPT</sequence>